<feature type="region of interest" description="Disordered" evidence="1">
    <location>
        <begin position="1"/>
        <end position="157"/>
    </location>
</feature>
<sequence length="192" mass="21041">GRPHPAERPDDRAHPARAGPRGGAALRGPQRRRARRRRLRPRLLHRRAGRLDRPPAPHRVGVRQAHGPARRQAAGDGGARRPRVAEPGRRLGGDGDHRARVRGHRAAPARRRAGARRAGEHVGQAQDDAPDRDGPRPHHRRGLAAVGRRARLRHRGRHGALRSGLLLRAAPAVRRRRRGSDAAVEPVAHGGV</sequence>
<feature type="non-terminal residue" evidence="2">
    <location>
        <position position="192"/>
    </location>
</feature>
<evidence type="ECO:0000313" key="2">
    <source>
        <dbReference type="EMBL" id="CAA9523393.1"/>
    </source>
</evidence>
<name>A0A6J4THD7_9ACTN</name>
<dbReference type="EC" id="2.7.8.5" evidence="2"/>
<reference evidence="2" key="1">
    <citation type="submission" date="2020-02" db="EMBL/GenBank/DDBJ databases">
        <authorList>
            <person name="Meier V. D."/>
        </authorList>
    </citation>
    <scope>NUCLEOTIDE SEQUENCE</scope>
    <source>
        <strain evidence="2">AVDCRST_MAG30</strain>
    </source>
</reference>
<dbReference type="EMBL" id="CADCVS010000410">
    <property type="protein sequence ID" value="CAA9523393.1"/>
    <property type="molecule type" value="Genomic_DNA"/>
</dbReference>
<feature type="non-terminal residue" evidence="2">
    <location>
        <position position="1"/>
    </location>
</feature>
<keyword evidence="2" id="KW-0808">Transferase</keyword>
<gene>
    <name evidence="2" type="ORF">AVDCRST_MAG30-3189</name>
</gene>
<feature type="compositionally biased region" description="Basic residues" evidence="1">
    <location>
        <begin position="137"/>
        <end position="157"/>
    </location>
</feature>
<protein>
    <submittedName>
        <fullName evidence="2">CDP-diacylglycerol--glycerol-3-phosphate 3-phosphatidyltransferase</fullName>
        <ecNumber evidence="2">2.7.8.5</ecNumber>
    </submittedName>
</protein>
<evidence type="ECO:0000256" key="1">
    <source>
        <dbReference type="SAM" id="MobiDB-lite"/>
    </source>
</evidence>
<dbReference type="GO" id="GO:0008444">
    <property type="term" value="F:CDP-diacylglycerol-glycerol-3-phosphate 3-phosphatidyltransferase activity"/>
    <property type="evidence" value="ECO:0007669"/>
    <property type="project" value="UniProtKB-EC"/>
</dbReference>
<dbReference type="AlphaFoldDB" id="A0A6J4THD7"/>
<feature type="compositionally biased region" description="Basic and acidic residues" evidence="1">
    <location>
        <begin position="1"/>
        <end position="14"/>
    </location>
</feature>
<feature type="region of interest" description="Disordered" evidence="1">
    <location>
        <begin position="172"/>
        <end position="192"/>
    </location>
</feature>
<feature type="compositionally biased region" description="Basic and acidic residues" evidence="1">
    <location>
        <begin position="83"/>
        <end position="98"/>
    </location>
</feature>
<feature type="compositionally biased region" description="Basic residues" evidence="1">
    <location>
        <begin position="29"/>
        <end position="48"/>
    </location>
</feature>
<proteinExistence type="predicted"/>
<accession>A0A6J4THD7</accession>
<organism evidence="2">
    <name type="scientific">uncultured Solirubrobacteraceae bacterium</name>
    <dbReference type="NCBI Taxonomy" id="1162706"/>
    <lineage>
        <taxon>Bacteria</taxon>
        <taxon>Bacillati</taxon>
        <taxon>Actinomycetota</taxon>
        <taxon>Thermoleophilia</taxon>
        <taxon>Solirubrobacterales</taxon>
        <taxon>Solirubrobacteraceae</taxon>
        <taxon>environmental samples</taxon>
    </lineage>
</organism>
<feature type="compositionally biased region" description="Low complexity" evidence="1">
    <location>
        <begin position="16"/>
        <end position="28"/>
    </location>
</feature>
<feature type="compositionally biased region" description="Basic residues" evidence="1">
    <location>
        <begin position="99"/>
        <end position="115"/>
    </location>
</feature>